<name>A0A838XBL1_9ACTN</name>
<proteinExistence type="predicted"/>
<dbReference type="InterPro" id="IPR021202">
    <property type="entry name" value="Rv3654c-like"/>
</dbReference>
<sequence>MRPERGSATVQALAVVALLTLVAFTCLQVALAVSLRQRAAAAADLSALAASRASVEGEEPCEAARSVAAENGARLRACRMDADVATVTARAEGPRWSIGRWMSDQRARAAPAWYLE</sequence>
<dbReference type="NCBIfam" id="TIGR03816">
    <property type="entry name" value="tadE_like_DECH"/>
    <property type="match status" value="1"/>
</dbReference>
<dbReference type="Proteomes" id="UP000550354">
    <property type="component" value="Unassembled WGS sequence"/>
</dbReference>
<dbReference type="EMBL" id="JACEOG010000001">
    <property type="protein sequence ID" value="MBA4607292.1"/>
    <property type="molecule type" value="Genomic_DNA"/>
</dbReference>
<dbReference type="RefSeq" id="WP_181753256.1">
    <property type="nucleotide sequence ID" value="NZ_JACEOG010000001.1"/>
</dbReference>
<organism evidence="1 2">
    <name type="scientific">Aeromicrobium phoceense</name>
    <dbReference type="NCBI Taxonomy" id="2754045"/>
    <lineage>
        <taxon>Bacteria</taxon>
        <taxon>Bacillati</taxon>
        <taxon>Actinomycetota</taxon>
        <taxon>Actinomycetes</taxon>
        <taxon>Propionibacteriales</taxon>
        <taxon>Nocardioidaceae</taxon>
        <taxon>Aeromicrobium</taxon>
    </lineage>
</organism>
<evidence type="ECO:0000313" key="2">
    <source>
        <dbReference type="Proteomes" id="UP000550354"/>
    </source>
</evidence>
<dbReference type="AlphaFoldDB" id="A0A838XBL1"/>
<keyword evidence="2" id="KW-1185">Reference proteome</keyword>
<protein>
    <submittedName>
        <fullName evidence="1">Flp pilus-assembly TadE/G-like family protein</fullName>
    </submittedName>
</protein>
<reference evidence="1 2" key="1">
    <citation type="submission" date="2020-07" db="EMBL/GenBank/DDBJ databases">
        <title>Draft genome and description of Aeromicrobium phoceense strain Marseille-Q0843 isolated from healthy skin swab.</title>
        <authorList>
            <person name="Boxberger M."/>
            <person name="La Scola B."/>
        </authorList>
    </citation>
    <scope>NUCLEOTIDE SEQUENCE [LARGE SCALE GENOMIC DNA]</scope>
    <source>
        <strain evidence="1 2">Marseille-Q0843</strain>
    </source>
</reference>
<evidence type="ECO:0000313" key="1">
    <source>
        <dbReference type="EMBL" id="MBA4607292.1"/>
    </source>
</evidence>
<gene>
    <name evidence="1" type="ORF">H1W00_02240</name>
</gene>
<comment type="caution">
    <text evidence="1">The sequence shown here is derived from an EMBL/GenBank/DDBJ whole genome shotgun (WGS) entry which is preliminary data.</text>
</comment>
<accession>A0A838XBL1</accession>